<keyword evidence="1" id="KW-0646">Protease inhibitor</keyword>
<feature type="domain" description="BPTI/Kunitz inhibitor" evidence="4">
    <location>
        <begin position="42"/>
        <end position="92"/>
    </location>
</feature>
<dbReference type="PRINTS" id="PR00759">
    <property type="entry name" value="BASICPTASE"/>
</dbReference>
<dbReference type="FunFam" id="4.10.410.10:FF:000021">
    <property type="entry name" value="Serine protease inhibitor, putative"/>
    <property type="match status" value="1"/>
</dbReference>
<evidence type="ECO:0000259" key="4">
    <source>
        <dbReference type="PROSITE" id="PS50279"/>
    </source>
</evidence>
<dbReference type="InterPro" id="IPR050098">
    <property type="entry name" value="TFPI/VKTCI-like"/>
</dbReference>
<dbReference type="SMART" id="SM00131">
    <property type="entry name" value="KU"/>
    <property type="match status" value="1"/>
</dbReference>
<dbReference type="GO" id="GO:0044483">
    <property type="term" value="P:venom-mediated perturbation of hemostasis"/>
    <property type="evidence" value="ECO:0007669"/>
    <property type="project" value="UniProtKB-ARBA"/>
</dbReference>
<dbReference type="OMA" id="RSHDECM"/>
<evidence type="ECO:0000256" key="3">
    <source>
        <dbReference type="SAM" id="SignalP"/>
    </source>
</evidence>
<dbReference type="GO" id="GO:0004867">
    <property type="term" value="F:serine-type endopeptidase inhibitor activity"/>
    <property type="evidence" value="ECO:0007669"/>
    <property type="project" value="InterPro"/>
</dbReference>
<dbReference type="PROSITE" id="PS50279">
    <property type="entry name" value="BPTI_KUNITZ_2"/>
    <property type="match status" value="1"/>
</dbReference>
<reference evidence="5" key="2">
    <citation type="submission" date="2025-09" db="UniProtKB">
        <authorList>
            <consortium name="Ensembl"/>
        </authorList>
    </citation>
    <scope>IDENTIFICATION</scope>
</reference>
<keyword evidence="6" id="KW-1185">Reference proteome</keyword>
<organism evidence="5 6">
    <name type="scientific">Crocodylus porosus</name>
    <name type="common">Saltwater crocodile</name>
    <name type="synonym">Estuarine crocodile</name>
    <dbReference type="NCBI Taxonomy" id="8502"/>
    <lineage>
        <taxon>Eukaryota</taxon>
        <taxon>Metazoa</taxon>
        <taxon>Chordata</taxon>
        <taxon>Craniata</taxon>
        <taxon>Vertebrata</taxon>
        <taxon>Euteleostomi</taxon>
        <taxon>Archelosauria</taxon>
        <taxon>Archosauria</taxon>
        <taxon>Crocodylia</taxon>
        <taxon>Longirostres</taxon>
        <taxon>Crocodylidae</taxon>
        <taxon>Crocodylus</taxon>
    </lineage>
</organism>
<dbReference type="InterPro" id="IPR036880">
    <property type="entry name" value="Kunitz_BPTI_sf"/>
</dbReference>
<sequence length="128" mass="13309">MTARSIFLLPWLLVLCLQPAPAQEEAGEQEPASSRALPAAVCKLQSDPGLCKALVPRWFHNPQARKCESFNYGGCGGNGNNFKTEEACLRLCQGTGEHRGAAGVLGPAVQPAPCSPRAPGPGPGAGQC</sequence>
<dbReference type="GeneTree" id="ENSGT01030000235306"/>
<proteinExistence type="predicted"/>
<dbReference type="PANTHER" id="PTHR10083:SF374">
    <property type="entry name" value="BPTI_KUNITZ INHIBITOR DOMAIN-CONTAINING PROTEIN"/>
    <property type="match status" value="1"/>
</dbReference>
<dbReference type="PANTHER" id="PTHR10083">
    <property type="entry name" value="KUNITZ-TYPE PROTEASE INHIBITOR-RELATED"/>
    <property type="match status" value="1"/>
</dbReference>
<dbReference type="Gene3D" id="4.10.410.10">
    <property type="entry name" value="Pancreatic trypsin inhibitor Kunitz domain"/>
    <property type="match status" value="1"/>
</dbReference>
<dbReference type="InterPro" id="IPR020901">
    <property type="entry name" value="Prtase_inh_Kunz-CS"/>
</dbReference>
<name>A0A7M4ELU5_CROPO</name>
<dbReference type="Ensembl" id="ENSCPRT00005013610.1">
    <property type="protein sequence ID" value="ENSCPRP00005011541.1"/>
    <property type="gene ID" value="ENSCPRG00005008222.1"/>
</dbReference>
<dbReference type="AlphaFoldDB" id="A0A7M4ELU5"/>
<evidence type="ECO:0000313" key="5">
    <source>
        <dbReference type="Ensembl" id="ENSCPRP00005011541.1"/>
    </source>
</evidence>
<dbReference type="InterPro" id="IPR002223">
    <property type="entry name" value="Kunitz_BPTI"/>
</dbReference>
<evidence type="ECO:0000256" key="1">
    <source>
        <dbReference type="ARBA" id="ARBA00022690"/>
    </source>
</evidence>
<dbReference type="PROSITE" id="PS00280">
    <property type="entry name" value="BPTI_KUNITZ_1"/>
    <property type="match status" value="1"/>
</dbReference>
<dbReference type="Pfam" id="PF00014">
    <property type="entry name" value="Kunitz_BPTI"/>
    <property type="match status" value="1"/>
</dbReference>
<evidence type="ECO:0000313" key="6">
    <source>
        <dbReference type="Proteomes" id="UP000594220"/>
    </source>
</evidence>
<feature type="signal peptide" evidence="3">
    <location>
        <begin position="1"/>
        <end position="22"/>
    </location>
</feature>
<reference evidence="5" key="1">
    <citation type="submission" date="2025-08" db="UniProtKB">
        <authorList>
            <consortium name="Ensembl"/>
        </authorList>
    </citation>
    <scope>IDENTIFICATION</scope>
</reference>
<accession>A0A7M4ELU5</accession>
<evidence type="ECO:0000256" key="2">
    <source>
        <dbReference type="ARBA" id="ARBA00023157"/>
    </source>
</evidence>
<protein>
    <recommendedName>
        <fullName evidence="4">BPTI/Kunitz inhibitor domain-containing protein</fullName>
    </recommendedName>
</protein>
<keyword evidence="2" id="KW-1015">Disulfide bond</keyword>
<dbReference type="Proteomes" id="UP000594220">
    <property type="component" value="Unplaced"/>
</dbReference>
<feature type="chain" id="PRO_5029790956" description="BPTI/Kunitz inhibitor domain-containing protein" evidence="3">
    <location>
        <begin position="23"/>
        <end position="128"/>
    </location>
</feature>
<dbReference type="SUPFAM" id="SSF57362">
    <property type="entry name" value="BPTI-like"/>
    <property type="match status" value="1"/>
</dbReference>
<keyword evidence="3" id="KW-0732">Signal</keyword>